<dbReference type="InterPro" id="IPR003033">
    <property type="entry name" value="SCP2_sterol-bd_dom"/>
</dbReference>
<gene>
    <name evidence="2" type="ORF">UFOPK1353_00051</name>
    <name evidence="3" type="ORF">UFOPK1826_00068</name>
    <name evidence="4" type="ORF">UFOPK2292_01198</name>
    <name evidence="5" type="ORF">UFOPK3026_00402</name>
</gene>
<feature type="domain" description="SCP2" evidence="1">
    <location>
        <begin position="47"/>
        <end position="114"/>
    </location>
</feature>
<dbReference type="Pfam" id="PF02036">
    <property type="entry name" value="SCP2"/>
    <property type="match status" value="1"/>
</dbReference>
<evidence type="ECO:0000313" key="5">
    <source>
        <dbReference type="EMBL" id="CAB4798227.1"/>
    </source>
</evidence>
<sequence length="132" mass="14206">MSARVDYLSNEWINAVAEGIKLNNEIAAVARDNSVSVTQIVTGTPHGDVTYHLESRDGVIRFGAGPATVSDIAFTQDWQTAVGVATGKINAQEAFISGKIRFKGDHERVIATQPLFLALDVVFSAVNVNTNF</sequence>
<dbReference type="EMBL" id="CAEZSE010000004">
    <property type="protein sequence ID" value="CAB4529612.1"/>
    <property type="molecule type" value="Genomic_DNA"/>
</dbReference>
<dbReference type="InterPro" id="IPR036527">
    <property type="entry name" value="SCP2_sterol-bd_dom_sf"/>
</dbReference>
<protein>
    <submittedName>
        <fullName evidence="5">Unannotated protein</fullName>
    </submittedName>
</protein>
<organism evidence="5">
    <name type="scientific">freshwater metagenome</name>
    <dbReference type="NCBI Taxonomy" id="449393"/>
    <lineage>
        <taxon>unclassified sequences</taxon>
        <taxon>metagenomes</taxon>
        <taxon>ecological metagenomes</taxon>
    </lineage>
</organism>
<evidence type="ECO:0000313" key="2">
    <source>
        <dbReference type="EMBL" id="CAB4529612.1"/>
    </source>
</evidence>
<evidence type="ECO:0000313" key="3">
    <source>
        <dbReference type="EMBL" id="CAB4591207.1"/>
    </source>
</evidence>
<evidence type="ECO:0000313" key="4">
    <source>
        <dbReference type="EMBL" id="CAB4677600.1"/>
    </source>
</evidence>
<dbReference type="EMBL" id="CAEZWU010000205">
    <property type="protein sequence ID" value="CAB4677600.1"/>
    <property type="molecule type" value="Genomic_DNA"/>
</dbReference>
<proteinExistence type="predicted"/>
<dbReference type="SUPFAM" id="SSF55718">
    <property type="entry name" value="SCP-like"/>
    <property type="match status" value="1"/>
</dbReference>
<dbReference type="EMBL" id="CAEZUN010000005">
    <property type="protein sequence ID" value="CAB4591207.1"/>
    <property type="molecule type" value="Genomic_DNA"/>
</dbReference>
<accession>A0A6J6XX25</accession>
<evidence type="ECO:0000259" key="1">
    <source>
        <dbReference type="Pfam" id="PF02036"/>
    </source>
</evidence>
<reference evidence="5" key="1">
    <citation type="submission" date="2020-05" db="EMBL/GenBank/DDBJ databases">
        <authorList>
            <person name="Chiriac C."/>
            <person name="Salcher M."/>
            <person name="Ghai R."/>
            <person name="Kavagutti S V."/>
        </authorList>
    </citation>
    <scope>NUCLEOTIDE SEQUENCE</scope>
</reference>
<dbReference type="Gene3D" id="3.30.1050.10">
    <property type="entry name" value="SCP2 sterol-binding domain"/>
    <property type="match status" value="1"/>
</dbReference>
<name>A0A6J6XX25_9ZZZZ</name>
<dbReference type="EMBL" id="CAFAAP010000041">
    <property type="protein sequence ID" value="CAB4798227.1"/>
    <property type="molecule type" value="Genomic_DNA"/>
</dbReference>
<dbReference type="AlphaFoldDB" id="A0A6J6XX25"/>